<name>A0A068VT32_PROFF</name>
<evidence type="ECO:0000313" key="6">
    <source>
        <dbReference type="EMBL" id="CEP26457.1"/>
    </source>
</evidence>
<dbReference type="InterPro" id="IPR009057">
    <property type="entry name" value="Homeodomain-like_sf"/>
</dbReference>
<dbReference type="EMBL" id="LM676412">
    <property type="protein sequence ID" value="CEP26457.1"/>
    <property type="molecule type" value="Genomic_DNA"/>
</dbReference>
<dbReference type="InterPro" id="IPR001647">
    <property type="entry name" value="HTH_TetR"/>
</dbReference>
<accession>A0A068VT32</accession>
<dbReference type="Gene3D" id="1.10.357.10">
    <property type="entry name" value="Tetracycline Repressor, domain 2"/>
    <property type="match status" value="1"/>
</dbReference>
<dbReference type="Pfam" id="PF00440">
    <property type="entry name" value="TetR_N"/>
    <property type="match status" value="1"/>
</dbReference>
<keyword evidence="2" id="KW-0238">DNA-binding</keyword>
<feature type="domain" description="HTH tetR-type" evidence="5">
    <location>
        <begin position="36"/>
        <end position="76"/>
    </location>
</feature>
<sequence>MEELHKRDLYTEAMSQTAERQGRRERKKAATSSALTAAARRLVLARGYEAVTVVDIAEEADTAVTTLFKHFPDGKNAVIFGDNVDSADERMQSIITAVESRADGQSVLDALHQFFRDRGAFSGTQSAFVRRVVEAPPLRAYAKERWERCEPGLTTLLAGIVGRPEDAVIRALARIVLQIPDLAATDMDASRADLDAIMARLEAGWSEFAQRA</sequence>
<evidence type="ECO:0000256" key="2">
    <source>
        <dbReference type="ARBA" id="ARBA00023125"/>
    </source>
</evidence>
<evidence type="ECO:0000256" key="3">
    <source>
        <dbReference type="ARBA" id="ARBA00023163"/>
    </source>
</evidence>
<proteinExistence type="predicted"/>
<dbReference type="PATRIC" id="fig|66712.6.peg.1670"/>
<dbReference type="PANTHER" id="PTHR30055:SF234">
    <property type="entry name" value="HTH-TYPE TRANSCRIPTIONAL REGULATOR BETI"/>
    <property type="match status" value="1"/>
</dbReference>
<organism evidence="6">
    <name type="scientific">Propionibacterium freudenreichii subsp. freudenreichii</name>
    <dbReference type="NCBI Taxonomy" id="66712"/>
    <lineage>
        <taxon>Bacteria</taxon>
        <taxon>Bacillati</taxon>
        <taxon>Actinomycetota</taxon>
        <taxon>Actinomycetes</taxon>
        <taxon>Propionibacteriales</taxon>
        <taxon>Propionibacteriaceae</taxon>
        <taxon>Propionibacterium</taxon>
    </lineage>
</organism>
<gene>
    <name evidence="6" type="ORF">PFCIRM138_07650</name>
</gene>
<feature type="region of interest" description="Disordered" evidence="4">
    <location>
        <begin position="1"/>
        <end position="32"/>
    </location>
</feature>
<dbReference type="PANTHER" id="PTHR30055">
    <property type="entry name" value="HTH-TYPE TRANSCRIPTIONAL REGULATOR RUTR"/>
    <property type="match status" value="1"/>
</dbReference>
<dbReference type="Gene3D" id="1.10.10.60">
    <property type="entry name" value="Homeodomain-like"/>
    <property type="match status" value="1"/>
</dbReference>
<dbReference type="KEGG" id="pfre:RM25_1640"/>
<evidence type="ECO:0000256" key="4">
    <source>
        <dbReference type="SAM" id="MobiDB-lite"/>
    </source>
</evidence>
<keyword evidence="3" id="KW-0804">Transcription</keyword>
<evidence type="ECO:0000256" key="1">
    <source>
        <dbReference type="ARBA" id="ARBA00023015"/>
    </source>
</evidence>
<dbReference type="GO" id="GO:0003700">
    <property type="term" value="F:DNA-binding transcription factor activity"/>
    <property type="evidence" value="ECO:0007669"/>
    <property type="project" value="TreeGrafter"/>
</dbReference>
<dbReference type="AlphaFoldDB" id="A0A068VT32"/>
<evidence type="ECO:0000259" key="5">
    <source>
        <dbReference type="Pfam" id="PF00440"/>
    </source>
</evidence>
<protein>
    <submittedName>
        <fullName evidence="6">TetR-family transcriptional regulator</fullName>
    </submittedName>
</protein>
<dbReference type="InterPro" id="IPR050109">
    <property type="entry name" value="HTH-type_TetR-like_transc_reg"/>
</dbReference>
<dbReference type="SUPFAM" id="SSF46689">
    <property type="entry name" value="Homeodomain-like"/>
    <property type="match status" value="1"/>
</dbReference>
<reference evidence="6" key="1">
    <citation type="submission" date="2014-08" db="EMBL/GenBank/DDBJ databases">
        <authorList>
            <person name="Falentin Helene"/>
        </authorList>
    </citation>
    <scope>NUCLEOTIDE SEQUENCE</scope>
</reference>
<dbReference type="GO" id="GO:0000976">
    <property type="term" value="F:transcription cis-regulatory region binding"/>
    <property type="evidence" value="ECO:0007669"/>
    <property type="project" value="TreeGrafter"/>
</dbReference>
<feature type="compositionally biased region" description="Basic and acidic residues" evidence="4">
    <location>
        <begin position="1"/>
        <end position="10"/>
    </location>
</feature>
<keyword evidence="1" id="KW-0805">Transcription regulation</keyword>